<name>J3MRT7_ORYBR</name>
<dbReference type="Gramene" id="OB08G18160.1">
    <property type="protein sequence ID" value="OB08G18160.1"/>
    <property type="gene ID" value="OB08G18160"/>
</dbReference>
<evidence type="ECO:0000313" key="1">
    <source>
        <dbReference type="EnsemblPlants" id="OB08G18160.1"/>
    </source>
</evidence>
<reference evidence="1" key="2">
    <citation type="submission" date="2013-04" db="UniProtKB">
        <authorList>
            <consortium name="EnsemblPlants"/>
        </authorList>
    </citation>
    <scope>IDENTIFICATION</scope>
</reference>
<keyword evidence="2" id="KW-1185">Reference proteome</keyword>
<evidence type="ECO:0000313" key="2">
    <source>
        <dbReference type="Proteomes" id="UP000006038"/>
    </source>
</evidence>
<protein>
    <submittedName>
        <fullName evidence="1">Uncharacterized protein</fullName>
    </submittedName>
</protein>
<proteinExistence type="predicted"/>
<reference evidence="1" key="1">
    <citation type="journal article" date="2013" name="Nat. Commun.">
        <title>Whole-genome sequencing of Oryza brachyantha reveals mechanisms underlying Oryza genome evolution.</title>
        <authorList>
            <person name="Chen J."/>
            <person name="Huang Q."/>
            <person name="Gao D."/>
            <person name="Wang J."/>
            <person name="Lang Y."/>
            <person name="Liu T."/>
            <person name="Li B."/>
            <person name="Bai Z."/>
            <person name="Luis Goicoechea J."/>
            <person name="Liang C."/>
            <person name="Chen C."/>
            <person name="Zhang W."/>
            <person name="Sun S."/>
            <person name="Liao Y."/>
            <person name="Zhang X."/>
            <person name="Yang L."/>
            <person name="Song C."/>
            <person name="Wang M."/>
            <person name="Shi J."/>
            <person name="Liu G."/>
            <person name="Liu J."/>
            <person name="Zhou H."/>
            <person name="Zhou W."/>
            <person name="Yu Q."/>
            <person name="An N."/>
            <person name="Chen Y."/>
            <person name="Cai Q."/>
            <person name="Wang B."/>
            <person name="Liu B."/>
            <person name="Min J."/>
            <person name="Huang Y."/>
            <person name="Wu H."/>
            <person name="Li Z."/>
            <person name="Zhang Y."/>
            <person name="Yin Y."/>
            <person name="Song W."/>
            <person name="Jiang J."/>
            <person name="Jackson S.A."/>
            <person name="Wing R.A."/>
            <person name="Wang J."/>
            <person name="Chen M."/>
        </authorList>
    </citation>
    <scope>NUCLEOTIDE SEQUENCE [LARGE SCALE GENOMIC DNA]</scope>
    <source>
        <strain evidence="1">cv. IRGC 101232</strain>
    </source>
</reference>
<dbReference type="Proteomes" id="UP000006038">
    <property type="component" value="Chromosome 8"/>
</dbReference>
<dbReference type="EnsemblPlants" id="OB08G18160.1">
    <property type="protein sequence ID" value="OB08G18160.1"/>
    <property type="gene ID" value="OB08G18160"/>
</dbReference>
<dbReference type="AlphaFoldDB" id="J3MRT7"/>
<sequence>MESCKPHVYNHQYVLLVLSTNELSKIAIRHNGPATAWPFVKTHTTRPFQHGLSLIQPRKDHFLSIAIRHNGPATAWPFVKTHMARRPWSRLTPTNTYTVAPPCHVTRANTTGAGCTYRDTVTGRSVEAEAARILNVRRESLSQSAPFMSSDVTCKALAVELQGPGRACVRRAEYAHTGHT</sequence>
<organism evidence="1">
    <name type="scientific">Oryza brachyantha</name>
    <name type="common">malo sina</name>
    <dbReference type="NCBI Taxonomy" id="4533"/>
    <lineage>
        <taxon>Eukaryota</taxon>
        <taxon>Viridiplantae</taxon>
        <taxon>Streptophyta</taxon>
        <taxon>Embryophyta</taxon>
        <taxon>Tracheophyta</taxon>
        <taxon>Spermatophyta</taxon>
        <taxon>Magnoliopsida</taxon>
        <taxon>Liliopsida</taxon>
        <taxon>Poales</taxon>
        <taxon>Poaceae</taxon>
        <taxon>BOP clade</taxon>
        <taxon>Oryzoideae</taxon>
        <taxon>Oryzeae</taxon>
        <taxon>Oryzinae</taxon>
        <taxon>Oryza</taxon>
    </lineage>
</organism>
<accession>J3MRT7</accession>
<dbReference type="HOGENOM" id="CLU_1498548_0_0_1"/>